<dbReference type="SMART" id="SM00360">
    <property type="entry name" value="RRM"/>
    <property type="match status" value="1"/>
</dbReference>
<dbReference type="GO" id="GO:0003723">
    <property type="term" value="F:RNA binding"/>
    <property type="evidence" value="ECO:0007669"/>
    <property type="project" value="UniProtKB-UniRule"/>
</dbReference>
<dbReference type="Proteomes" id="UP000002630">
    <property type="component" value="Linkage Group LG04"/>
</dbReference>
<dbReference type="CDD" id="cd12347">
    <property type="entry name" value="RRM_PPIE"/>
    <property type="match status" value="1"/>
</dbReference>
<evidence type="ECO:0000259" key="3">
    <source>
        <dbReference type="PROSITE" id="PS50102"/>
    </source>
</evidence>
<dbReference type="Pfam" id="PF00076">
    <property type="entry name" value="RRM_1"/>
    <property type="match status" value="1"/>
</dbReference>
<dbReference type="SUPFAM" id="SSF54928">
    <property type="entry name" value="RNA-binding domain, RBD"/>
    <property type="match status" value="1"/>
</dbReference>
<dbReference type="InterPro" id="IPR012677">
    <property type="entry name" value="Nucleotide-bd_a/b_plait_sf"/>
</dbReference>
<dbReference type="InterPro" id="IPR034168">
    <property type="entry name" value="PPIE_RRM"/>
</dbReference>
<reference evidence="4 5" key="1">
    <citation type="journal article" date="2010" name="Nature">
        <title>The Ectocarpus genome and the independent evolution of multicellularity in brown algae.</title>
        <authorList>
            <person name="Cock J.M."/>
            <person name="Sterck L."/>
            <person name="Rouze P."/>
            <person name="Scornet D."/>
            <person name="Allen A.E."/>
            <person name="Amoutzias G."/>
            <person name="Anthouard V."/>
            <person name="Artiguenave F."/>
            <person name="Aury J.M."/>
            <person name="Badger J.H."/>
            <person name="Beszteri B."/>
            <person name="Billiau K."/>
            <person name="Bonnet E."/>
            <person name="Bothwell J.H."/>
            <person name="Bowler C."/>
            <person name="Boyen C."/>
            <person name="Brownlee C."/>
            <person name="Carrano C.J."/>
            <person name="Charrier B."/>
            <person name="Cho G.Y."/>
            <person name="Coelho S.M."/>
            <person name="Collen J."/>
            <person name="Corre E."/>
            <person name="Da Silva C."/>
            <person name="Delage L."/>
            <person name="Delaroque N."/>
            <person name="Dittami S.M."/>
            <person name="Doulbeau S."/>
            <person name="Elias M."/>
            <person name="Farnham G."/>
            <person name="Gachon C.M."/>
            <person name="Gschloessl B."/>
            <person name="Heesch S."/>
            <person name="Jabbari K."/>
            <person name="Jubin C."/>
            <person name="Kawai H."/>
            <person name="Kimura K."/>
            <person name="Kloareg B."/>
            <person name="Kupper F.C."/>
            <person name="Lang D."/>
            <person name="Le Bail A."/>
            <person name="Leblanc C."/>
            <person name="Lerouge P."/>
            <person name="Lohr M."/>
            <person name="Lopez P.J."/>
            <person name="Martens C."/>
            <person name="Maumus F."/>
            <person name="Michel G."/>
            <person name="Miranda-Saavedra D."/>
            <person name="Morales J."/>
            <person name="Moreau H."/>
            <person name="Motomura T."/>
            <person name="Nagasato C."/>
            <person name="Napoli C.A."/>
            <person name="Nelson D.R."/>
            <person name="Nyvall-Collen P."/>
            <person name="Peters A.F."/>
            <person name="Pommier C."/>
            <person name="Potin P."/>
            <person name="Poulain J."/>
            <person name="Quesneville H."/>
            <person name="Read B."/>
            <person name="Rensing S.A."/>
            <person name="Ritter A."/>
            <person name="Rousvoal S."/>
            <person name="Samanta M."/>
            <person name="Samson G."/>
            <person name="Schroeder D.C."/>
            <person name="Segurens B."/>
            <person name="Strittmatter M."/>
            <person name="Tonon T."/>
            <person name="Tregear J.W."/>
            <person name="Valentin K."/>
            <person name="von Dassow P."/>
            <person name="Yamagishi T."/>
            <person name="Van de Peer Y."/>
            <person name="Wincker P."/>
        </authorList>
    </citation>
    <scope>NUCLEOTIDE SEQUENCE [LARGE SCALE GENOMIC DNA]</scope>
    <source>
        <strain evidence="5">Ec32 / CCAP1310/4</strain>
    </source>
</reference>
<dbReference type="STRING" id="2880.D8LQE3"/>
<keyword evidence="5" id="KW-1185">Reference proteome</keyword>
<gene>
    <name evidence="4" type="ORF">Esi_0006_0055</name>
</gene>
<dbReference type="InterPro" id="IPR035979">
    <property type="entry name" value="RBD_domain_sf"/>
</dbReference>
<name>D8LQE3_ECTSI</name>
<proteinExistence type="predicted"/>
<dbReference type="PROSITE" id="PS50102">
    <property type="entry name" value="RRM"/>
    <property type="match status" value="1"/>
</dbReference>
<feature type="domain" description="RRM" evidence="3">
    <location>
        <begin position="9"/>
        <end position="87"/>
    </location>
</feature>
<dbReference type="PANTHER" id="PTHR48037">
    <property type="entry name" value="ATPASE E1"/>
    <property type="match status" value="1"/>
</dbReference>
<protein>
    <submittedName>
        <fullName evidence="4">Peptidyl-prolyl cis-trans isomerase E</fullName>
    </submittedName>
</protein>
<dbReference type="eggNOG" id="KOG0111">
    <property type="taxonomic scope" value="Eukaryota"/>
</dbReference>
<evidence type="ECO:0000313" key="5">
    <source>
        <dbReference type="Proteomes" id="UP000002630"/>
    </source>
</evidence>
<evidence type="ECO:0000256" key="2">
    <source>
        <dbReference type="PROSITE-ProRule" id="PRU00176"/>
    </source>
</evidence>
<dbReference type="PANTHER" id="PTHR48037:SF1">
    <property type="entry name" value="RRM DOMAIN-CONTAINING PROTEIN"/>
    <property type="match status" value="1"/>
</dbReference>
<evidence type="ECO:0000313" key="4">
    <source>
        <dbReference type="EMBL" id="CBN78707.1"/>
    </source>
</evidence>
<keyword evidence="1 2" id="KW-0694">RNA-binding</keyword>
<organism evidence="4 5">
    <name type="scientific">Ectocarpus siliculosus</name>
    <name type="common">Brown alga</name>
    <name type="synonym">Conferva siliculosa</name>
    <dbReference type="NCBI Taxonomy" id="2880"/>
    <lineage>
        <taxon>Eukaryota</taxon>
        <taxon>Sar</taxon>
        <taxon>Stramenopiles</taxon>
        <taxon>Ochrophyta</taxon>
        <taxon>PX clade</taxon>
        <taxon>Phaeophyceae</taxon>
        <taxon>Ectocarpales</taxon>
        <taxon>Ectocarpaceae</taxon>
        <taxon>Ectocarpus</taxon>
    </lineage>
</organism>
<sequence length="135" mass="14815">MPKEAQPKRNVYVGGLEEQVNEEILHAAFVPFGDIVEVNLPKDHVANTHRGFGFVEFEVEEDAKAAIDNMDGAELYGKVLRVNAAKPMKHKLGAHTAVWSADDWYKNTLVEGDDTAKLAGDELEPADALEPTVSN</sequence>
<dbReference type="Gene3D" id="3.30.70.330">
    <property type="match status" value="1"/>
</dbReference>
<dbReference type="GO" id="GO:0016853">
    <property type="term" value="F:isomerase activity"/>
    <property type="evidence" value="ECO:0007669"/>
    <property type="project" value="UniProtKB-KW"/>
</dbReference>
<dbReference type="InParanoid" id="D8LQE3"/>
<dbReference type="EMBL" id="FN648818">
    <property type="protein sequence ID" value="CBN78707.1"/>
    <property type="molecule type" value="Genomic_DNA"/>
</dbReference>
<dbReference type="OMA" id="QATQRHR"/>
<dbReference type="OrthoDB" id="193499at2759"/>
<dbReference type="AlphaFoldDB" id="D8LQE3"/>
<dbReference type="EMBL" id="FN649729">
    <property type="protein sequence ID" value="CBN78707.1"/>
    <property type="molecule type" value="Genomic_DNA"/>
</dbReference>
<keyword evidence="4" id="KW-0413">Isomerase</keyword>
<evidence type="ECO:0000256" key="1">
    <source>
        <dbReference type="ARBA" id="ARBA00022884"/>
    </source>
</evidence>
<accession>D8LQE3</accession>
<dbReference type="FunCoup" id="D8LQE3">
    <property type="interactions" value="142"/>
</dbReference>
<dbReference type="InterPro" id="IPR000504">
    <property type="entry name" value="RRM_dom"/>
</dbReference>